<organism evidence="1 2">
    <name type="scientific">Polycladomyces zharkentensis</name>
    <dbReference type="NCBI Taxonomy" id="2807616"/>
    <lineage>
        <taxon>Bacteria</taxon>
        <taxon>Bacillati</taxon>
        <taxon>Bacillota</taxon>
        <taxon>Bacilli</taxon>
        <taxon>Bacillales</taxon>
        <taxon>Thermoactinomycetaceae</taxon>
        <taxon>Polycladomyces</taxon>
    </lineage>
</organism>
<evidence type="ECO:0000313" key="1">
    <source>
        <dbReference type="EMBL" id="MBN2910186.1"/>
    </source>
</evidence>
<gene>
    <name evidence="1" type="ORF">JQC72_11800</name>
</gene>
<protein>
    <submittedName>
        <fullName evidence="1">DUF600 family protein</fullName>
    </submittedName>
</protein>
<dbReference type="Gene3D" id="3.30.500.20">
    <property type="entry name" value="BH3703-like domains"/>
    <property type="match status" value="1"/>
</dbReference>
<name>A0ABS2WKZ1_9BACL</name>
<proteinExistence type="predicted"/>
<keyword evidence="2" id="KW-1185">Reference proteome</keyword>
<dbReference type="InterPro" id="IPR036170">
    <property type="entry name" value="YezG-like_sf"/>
</dbReference>
<dbReference type="Proteomes" id="UP001177120">
    <property type="component" value="Unassembled WGS sequence"/>
</dbReference>
<dbReference type="SUPFAM" id="SSF160424">
    <property type="entry name" value="BH3703-like"/>
    <property type="match status" value="1"/>
</dbReference>
<comment type="caution">
    <text evidence="1">The sequence shown here is derived from an EMBL/GenBank/DDBJ whole genome shotgun (WGS) entry which is preliminary data.</text>
</comment>
<dbReference type="Pfam" id="PF04634">
    <property type="entry name" value="YezG-like"/>
    <property type="match status" value="1"/>
</dbReference>
<sequence>MDHAKLDSMYQSIAQTVMEMIPEEWTKVYVYGERMDGVQSNYFYYQMKNPCKFLIFPSCSKWTRKSSKNGWINSMIRLKTCGMSFNKAVMSRGPRS</sequence>
<evidence type="ECO:0000313" key="2">
    <source>
        <dbReference type="Proteomes" id="UP001177120"/>
    </source>
</evidence>
<dbReference type="EMBL" id="JAFHAP010000010">
    <property type="protein sequence ID" value="MBN2910186.1"/>
    <property type="molecule type" value="Genomic_DNA"/>
</dbReference>
<accession>A0ABS2WKZ1</accession>
<dbReference type="InterPro" id="IPR006728">
    <property type="entry name" value="YezG-like"/>
</dbReference>
<reference evidence="1" key="1">
    <citation type="journal article" date="2024" name="Int. J. Syst. Evol. Microbiol.">
        <title>Polycladomyces zharkentensis sp. nov., a novel thermophilic cellulose- and starch-degrading member of the Bacillota from a geothermal aquifer in Kazakhstan.</title>
        <authorList>
            <person name="Mashzhan A."/>
            <person name="Kistaubayeva A."/>
            <person name="Javier-Lopez R."/>
            <person name="Bissenova U."/>
            <person name="Bissenbay A."/>
            <person name="Birkeland N.K."/>
        </authorList>
    </citation>
    <scope>NUCLEOTIDE SEQUENCE</scope>
    <source>
        <strain evidence="1">ZKZ2T</strain>
    </source>
</reference>